<keyword evidence="7 9" id="KW-0694">RNA-binding</keyword>
<dbReference type="GO" id="GO:0005737">
    <property type="term" value="C:cytoplasm"/>
    <property type="evidence" value="ECO:0007669"/>
    <property type="project" value="UniProtKB-SubCell"/>
</dbReference>
<dbReference type="AlphaFoldDB" id="A0A4P9Y1W2"/>
<dbReference type="InterPro" id="IPR011989">
    <property type="entry name" value="ARM-like"/>
</dbReference>
<keyword evidence="4 9" id="KW-0813">Transport</keyword>
<gene>
    <name evidence="13" type="ORF">BJ684DRAFT_11072</name>
</gene>
<dbReference type="Pfam" id="PF08389">
    <property type="entry name" value="Xpo1"/>
    <property type="match status" value="1"/>
</dbReference>
<evidence type="ECO:0000259" key="12">
    <source>
        <dbReference type="Pfam" id="PF19282"/>
    </source>
</evidence>
<evidence type="ECO:0000259" key="10">
    <source>
        <dbReference type="Pfam" id="PF03810"/>
    </source>
</evidence>
<evidence type="ECO:0000256" key="8">
    <source>
        <dbReference type="ARBA" id="ARBA00023242"/>
    </source>
</evidence>
<evidence type="ECO:0000256" key="7">
    <source>
        <dbReference type="ARBA" id="ARBA00022884"/>
    </source>
</evidence>
<dbReference type="EMBL" id="KZ988224">
    <property type="protein sequence ID" value="RKP12733.1"/>
    <property type="molecule type" value="Genomic_DNA"/>
</dbReference>
<dbReference type="InterPro" id="IPR016024">
    <property type="entry name" value="ARM-type_fold"/>
</dbReference>
<dbReference type="PANTHER" id="PTHR15952">
    <property type="entry name" value="EXPORTIN-T/LOS1"/>
    <property type="match status" value="1"/>
</dbReference>
<dbReference type="GO" id="GO:0006886">
    <property type="term" value="P:intracellular protein transport"/>
    <property type="evidence" value="ECO:0007669"/>
    <property type="project" value="InterPro"/>
</dbReference>
<comment type="subcellular location">
    <subcellularLocation>
        <location evidence="1 9">Cytoplasm</location>
    </subcellularLocation>
    <subcellularLocation>
        <location evidence="9">Nucleus</location>
    </subcellularLocation>
    <text evidence="9">Shuttles between the nucleus and the cytoplasm.</text>
</comment>
<protein>
    <recommendedName>
        <fullName evidence="3 9">Exportin-T</fullName>
    </recommendedName>
    <alternativeName>
        <fullName evidence="9">Exportin(tRNA)</fullName>
    </alternativeName>
    <alternativeName>
        <fullName evidence="9">tRNA exportin</fullName>
    </alternativeName>
</protein>
<dbReference type="OrthoDB" id="26399at2759"/>
<dbReference type="GO" id="GO:0005643">
    <property type="term" value="C:nuclear pore"/>
    <property type="evidence" value="ECO:0007669"/>
    <property type="project" value="TreeGrafter"/>
</dbReference>
<dbReference type="SUPFAM" id="SSF48371">
    <property type="entry name" value="ARM repeat"/>
    <property type="match status" value="1"/>
</dbReference>
<dbReference type="InterPro" id="IPR040017">
    <property type="entry name" value="XPOT"/>
</dbReference>
<dbReference type="Pfam" id="PF19282">
    <property type="entry name" value="Exportin-T"/>
    <property type="match status" value="1"/>
</dbReference>
<dbReference type="Gene3D" id="1.25.10.10">
    <property type="entry name" value="Leucine-rich Repeat Variant"/>
    <property type="match status" value="1"/>
</dbReference>
<dbReference type="GO" id="GO:0016363">
    <property type="term" value="C:nuclear matrix"/>
    <property type="evidence" value="ECO:0007669"/>
    <property type="project" value="TreeGrafter"/>
</dbReference>
<keyword evidence="8 9" id="KW-0539">Nucleus</keyword>
<proteinExistence type="inferred from homology"/>
<dbReference type="InterPro" id="IPR045546">
    <property type="entry name" value="Exportin-T_C"/>
</dbReference>
<keyword evidence="14" id="KW-1185">Reference proteome</keyword>
<evidence type="ECO:0000256" key="1">
    <source>
        <dbReference type="ARBA" id="ARBA00004496"/>
    </source>
</evidence>
<keyword evidence="6 9" id="KW-0820">tRNA-binding</keyword>
<evidence type="ECO:0000256" key="5">
    <source>
        <dbReference type="ARBA" id="ARBA00022490"/>
    </source>
</evidence>
<reference evidence="14" key="1">
    <citation type="journal article" date="2018" name="Nat. Microbiol.">
        <title>Leveraging single-cell genomics to expand the fungal tree of life.</title>
        <authorList>
            <person name="Ahrendt S.R."/>
            <person name="Quandt C.A."/>
            <person name="Ciobanu D."/>
            <person name="Clum A."/>
            <person name="Salamov A."/>
            <person name="Andreopoulos B."/>
            <person name="Cheng J.F."/>
            <person name="Woyke T."/>
            <person name="Pelin A."/>
            <person name="Henrissat B."/>
            <person name="Reynolds N.K."/>
            <person name="Benny G.L."/>
            <person name="Smith M.E."/>
            <person name="James T.Y."/>
            <person name="Grigoriev I.V."/>
        </authorList>
    </citation>
    <scope>NUCLEOTIDE SEQUENCE [LARGE SCALE GENOMIC DNA]</scope>
</reference>
<accession>A0A4P9Y1W2</accession>
<evidence type="ECO:0000259" key="11">
    <source>
        <dbReference type="Pfam" id="PF08389"/>
    </source>
</evidence>
<evidence type="ECO:0000256" key="2">
    <source>
        <dbReference type="ARBA" id="ARBA00009466"/>
    </source>
</evidence>
<evidence type="ECO:0000256" key="6">
    <source>
        <dbReference type="ARBA" id="ARBA00022555"/>
    </source>
</evidence>
<feature type="domain" description="Exportin-T C-terminal" evidence="12">
    <location>
        <begin position="324"/>
        <end position="998"/>
    </location>
</feature>
<dbReference type="GO" id="GO:0000049">
    <property type="term" value="F:tRNA binding"/>
    <property type="evidence" value="ECO:0007669"/>
    <property type="project" value="UniProtKB-UniRule"/>
</dbReference>
<dbReference type="GO" id="GO:0071528">
    <property type="term" value="P:tRNA re-export from nucleus"/>
    <property type="evidence" value="ECO:0007669"/>
    <property type="project" value="UniProtKB-UniRule"/>
</dbReference>
<feature type="domain" description="Exportin-1/Importin-beta-like" evidence="11">
    <location>
        <begin position="106"/>
        <end position="262"/>
    </location>
</feature>
<dbReference type="InterPro" id="IPR001494">
    <property type="entry name" value="Importin-beta_N"/>
</dbReference>
<organism evidence="13 14">
    <name type="scientific">Piptocephalis cylindrospora</name>
    <dbReference type="NCBI Taxonomy" id="1907219"/>
    <lineage>
        <taxon>Eukaryota</taxon>
        <taxon>Fungi</taxon>
        <taxon>Fungi incertae sedis</taxon>
        <taxon>Zoopagomycota</taxon>
        <taxon>Zoopagomycotina</taxon>
        <taxon>Zoopagomycetes</taxon>
        <taxon>Zoopagales</taxon>
        <taxon>Piptocephalidaceae</taxon>
        <taxon>Piptocephalis</taxon>
    </lineage>
</organism>
<evidence type="ECO:0000313" key="14">
    <source>
        <dbReference type="Proteomes" id="UP000267251"/>
    </source>
</evidence>
<feature type="domain" description="Importin N-terminal" evidence="10">
    <location>
        <begin position="25"/>
        <end position="88"/>
    </location>
</feature>
<evidence type="ECO:0000256" key="9">
    <source>
        <dbReference type="RuleBase" id="RU366037"/>
    </source>
</evidence>
<dbReference type="Pfam" id="PF03810">
    <property type="entry name" value="IBN_N"/>
    <property type="match status" value="1"/>
</dbReference>
<evidence type="ECO:0000256" key="3">
    <source>
        <dbReference type="ARBA" id="ARBA00018928"/>
    </source>
</evidence>
<dbReference type="Proteomes" id="UP000267251">
    <property type="component" value="Unassembled WGS sequence"/>
</dbReference>
<dbReference type="PANTHER" id="PTHR15952:SF11">
    <property type="entry name" value="EXPORTIN-T"/>
    <property type="match status" value="1"/>
</dbReference>
<dbReference type="InterPro" id="IPR013598">
    <property type="entry name" value="Exportin-1/Importin-b-like"/>
</dbReference>
<comment type="function">
    <text evidence="9">tRNA nucleus export receptor which facilitates tRNA translocation across the nuclear pore complex.</text>
</comment>
<comment type="similarity">
    <text evidence="2 9">Belongs to the exportin family.</text>
</comment>
<keyword evidence="5 9" id="KW-0963">Cytoplasm</keyword>
<sequence>MEHIEQAVAVALSSTAEASHRAQAMSYCEQVKESQDGWQMCLQLFVRNPKSSPEARLFALQVVEEMVQNRTLNASQAEGLRQGLLEFIRQEYTSPEAISNEPEPIFLRNKLAHTLVLLLSNCYLSTWPSFFDDLLSLQTSPGAASDPRVMQRVHDLLLRVWMSIDEECVSALVPRSKDALNRNTLIKDQMREGDVTKMVSHWYGVLEAYPDKDVTLVNMALRVISVYISWIDVSFIVNDTVMGTLFRLFQRPDYRVSASDCLAEIIAKGMKPGDKLSLIQAVKVAQLASSSSLVNEDEDFLQSVARLVNITGLELRGVWDEVELRAAANAELASLFPYILHFLSSKAGDGEVTSRIFPVINELLNMFKKIKKAGGMGSRCLALLDGPQRTFLTSLVQAMILRMQHPKDREWEFPEEDEEERQLQELRKALDVFLDNVAQLDGAVFEEYVQAAIYKTLNALEEQGATAVHWTDVELSLHLLHLTGETVKGTLMYTRRAGGSGDESGSSGSYTSLGRMVAKLVETNVTSAFPHPAVCLGFLECIARFVHFFEGRKAHLSAALSPFVDQRGLHHPNKTIRHRAWYLFFRFTKALRHHLAPFVEDILQALPDLLVIQAELPEASTGVSGAKGPAGGGIPTPRPISDFDQQVYLFETVGLLIAAEEGEEKQRLLLEMALESILRPLEQNPVTTSSDALGILQRHHYIMAVGAIAKGLPDAPKPANQGTSTWIPGMVKATGVVLTVLEGMKGFELIREATRYTVARLVNCLGLEILPLIPRLISGLLTECTIGELTDFLPFTGLIVHKFRPSIYPIIDDLLWPLISKVFLFLDQRATGTDEAVVLMELRKAYLNLIIALFNADVDGIFLSERNAPHLNTILQSVLHYAKADNQTQKASFGILHRMTNSWGVPGFERFLYESVAPVCFQVPMSSSFNLGDGQSLLIFTEIAHVLKAIYEQRGEEFMQFLTSVYLPSIQCPALWIEELTNALRSMDAKQFRKYYQVCST</sequence>
<evidence type="ECO:0000313" key="13">
    <source>
        <dbReference type="EMBL" id="RKP12733.1"/>
    </source>
</evidence>
<evidence type="ECO:0000256" key="4">
    <source>
        <dbReference type="ARBA" id="ARBA00022448"/>
    </source>
</evidence>
<dbReference type="GO" id="GO:0031267">
    <property type="term" value="F:small GTPase binding"/>
    <property type="evidence" value="ECO:0007669"/>
    <property type="project" value="InterPro"/>
</dbReference>
<name>A0A4P9Y1W2_9FUNG</name>